<evidence type="ECO:0000313" key="2">
    <source>
        <dbReference type="EMBL" id="ODQ87740.1"/>
    </source>
</evidence>
<dbReference type="InterPro" id="IPR018720">
    <property type="entry name" value="DUF2249"/>
</dbReference>
<evidence type="ECO:0000313" key="3">
    <source>
        <dbReference type="Proteomes" id="UP000094053"/>
    </source>
</evidence>
<dbReference type="STRING" id="1776.BHQ18_22005"/>
<sequence>MLDVRRIPKSRRHATAFARFDALRSGESFVLVNCHDPIRLREEFARCRPGAYAWRYLEGSQSQRLWRIRITRIAEGVPFGAGIPMTDLSGSTRADSGAVD</sequence>
<name>A0A1E3RCZ3_MYCFV</name>
<dbReference type="Proteomes" id="UP000094053">
    <property type="component" value="Unassembled WGS sequence"/>
</dbReference>
<accession>A0A1E3RCZ3</accession>
<dbReference type="Pfam" id="PF10006">
    <property type="entry name" value="DUF2249"/>
    <property type="match status" value="1"/>
</dbReference>
<protein>
    <recommendedName>
        <fullName evidence="1">DUF2249 domain-containing protein</fullName>
    </recommendedName>
</protein>
<proteinExistence type="predicted"/>
<comment type="caution">
    <text evidence="2">The sequence shown here is derived from an EMBL/GenBank/DDBJ whole genome shotgun (WGS) entry which is preliminary data.</text>
</comment>
<evidence type="ECO:0000259" key="1">
    <source>
        <dbReference type="Pfam" id="PF10006"/>
    </source>
</evidence>
<gene>
    <name evidence="2" type="ORF">BHQ18_22005</name>
</gene>
<dbReference type="AlphaFoldDB" id="A0A1E3RCZ3"/>
<reference evidence="3" key="1">
    <citation type="submission" date="2016-09" db="EMBL/GenBank/DDBJ databases">
        <authorList>
            <person name="Greninger A.L."/>
            <person name="Jerome K.R."/>
            <person name="Mcnair B."/>
            <person name="Wallis C."/>
            <person name="Fang F."/>
        </authorList>
    </citation>
    <scope>NUCLEOTIDE SEQUENCE [LARGE SCALE GENOMIC DNA]</scope>
    <source>
        <strain evidence="3">M6</strain>
    </source>
</reference>
<keyword evidence="3" id="KW-1185">Reference proteome</keyword>
<dbReference type="EMBL" id="MIHA01000019">
    <property type="protein sequence ID" value="ODQ87740.1"/>
    <property type="molecule type" value="Genomic_DNA"/>
</dbReference>
<feature type="domain" description="DUF2249" evidence="1">
    <location>
        <begin position="2"/>
        <end position="72"/>
    </location>
</feature>
<organism evidence="2 3">
    <name type="scientific">Mycolicibacterium flavescens</name>
    <name type="common">Mycobacterium flavescens</name>
    <dbReference type="NCBI Taxonomy" id="1776"/>
    <lineage>
        <taxon>Bacteria</taxon>
        <taxon>Bacillati</taxon>
        <taxon>Actinomycetota</taxon>
        <taxon>Actinomycetes</taxon>
        <taxon>Mycobacteriales</taxon>
        <taxon>Mycobacteriaceae</taxon>
        <taxon>Mycolicibacterium</taxon>
    </lineage>
</organism>